<sequence length="199" mass="23028">MHKNSSVFVEYVKGVTGYDFNPASEFWKAQGIEKFTEWKKEWEQARKQQAVDLNDEPTPTPRVPDKTRVLMKKTVTVNRVIRDNALSRFLKTVYNSHCQVCNRTFMVPGGRNYAETHHIRPLGGPHNGMDIETNMLVLCPLHHAMFDYGVVALHPEKLTLLSIDNNIDRIGKPLALKRHPILRESLEYHLENIYGKVRH</sequence>
<dbReference type="Pfam" id="PF13391">
    <property type="entry name" value="HNH_2"/>
    <property type="match status" value="1"/>
</dbReference>
<evidence type="ECO:0000313" key="4">
    <source>
        <dbReference type="Proteomes" id="UP000215559"/>
    </source>
</evidence>
<comment type="caution">
    <text evidence="3">The sequence shown here is derived from an EMBL/GenBank/DDBJ whole genome shotgun (WGS) entry which is preliminary data.</text>
</comment>
<evidence type="ECO:0000313" key="2">
    <source>
        <dbReference type="EMBL" id="OYD16319.1"/>
    </source>
</evidence>
<accession>A0A235BVK8</accession>
<reference evidence="3 4" key="1">
    <citation type="submission" date="2017-07" db="EMBL/GenBank/DDBJ databases">
        <title>Recovery of genomes from metagenomes via a dereplication, aggregation, and scoring strategy.</title>
        <authorList>
            <person name="Sieber C.M."/>
            <person name="Probst A.J."/>
            <person name="Sharrar A."/>
            <person name="Thomas B.C."/>
            <person name="Hess M."/>
            <person name="Tringe S.G."/>
            <person name="Banfield J.F."/>
        </authorList>
    </citation>
    <scope>NUCLEOTIDE SEQUENCE [LARGE SCALE GENOMIC DNA]</scope>
    <source>
        <strain evidence="3">JGI_Cruoil_03_51_56</strain>
    </source>
</reference>
<name>A0A235BVK8_UNCW3</name>
<organism evidence="3 4">
    <name type="scientific">candidate division WOR-3 bacterium JGI_Cruoil_03_51_56</name>
    <dbReference type="NCBI Taxonomy" id="1973747"/>
    <lineage>
        <taxon>Bacteria</taxon>
        <taxon>Bacteria division WOR-3</taxon>
    </lineage>
</organism>
<dbReference type="EMBL" id="NOZP01000055">
    <property type="protein sequence ID" value="OYD16319.1"/>
    <property type="molecule type" value="Genomic_DNA"/>
</dbReference>
<feature type="domain" description="HNH nuclease" evidence="1">
    <location>
        <begin position="98"/>
        <end position="153"/>
    </location>
</feature>
<dbReference type="AlphaFoldDB" id="A0A235BVK8"/>
<gene>
    <name evidence="3" type="ORF">CH330_02910</name>
    <name evidence="2" type="ORF">CH330_03050</name>
</gene>
<dbReference type="Proteomes" id="UP000215559">
    <property type="component" value="Unassembled WGS sequence"/>
</dbReference>
<dbReference type="EMBL" id="NOZP01000052">
    <property type="protein sequence ID" value="OYD16430.1"/>
    <property type="molecule type" value="Genomic_DNA"/>
</dbReference>
<protein>
    <recommendedName>
        <fullName evidence="1">HNH nuclease domain-containing protein</fullName>
    </recommendedName>
</protein>
<proteinExistence type="predicted"/>
<evidence type="ECO:0000259" key="1">
    <source>
        <dbReference type="Pfam" id="PF13391"/>
    </source>
</evidence>
<dbReference type="CDD" id="cd00085">
    <property type="entry name" value="HNHc"/>
    <property type="match status" value="1"/>
</dbReference>
<evidence type="ECO:0000313" key="3">
    <source>
        <dbReference type="EMBL" id="OYD16430.1"/>
    </source>
</evidence>
<dbReference type="InterPro" id="IPR003615">
    <property type="entry name" value="HNH_nuc"/>
</dbReference>